<accession>A0A420IGZ7</accession>
<dbReference type="Proteomes" id="UP000285326">
    <property type="component" value="Unassembled WGS sequence"/>
</dbReference>
<gene>
    <name evidence="2" type="ORF">GcM1_242045</name>
</gene>
<sequence length="192" mass="21649">MADSERVQHISETPEDSLFCPKPCPPESAPSEMITFDQHRCKKIETREETPHNDEAPSPPSSKLESTRLTGEPLEKLNQPIEEHLPRHNFSLNSDGESNTTSISGTERSARPPLPFRLPNKEEFSDEELCESSLNVQESSHGKQPQANTSVCFDHFSNESGPTQNISKVPYISSLKNANLYLKHEDYKFLLN</sequence>
<evidence type="ECO:0000313" key="2">
    <source>
        <dbReference type="EMBL" id="RKF73787.1"/>
    </source>
</evidence>
<feature type="region of interest" description="Disordered" evidence="1">
    <location>
        <begin position="1"/>
        <end position="125"/>
    </location>
</feature>
<protein>
    <submittedName>
        <fullName evidence="2">Uncharacterized protein</fullName>
    </submittedName>
</protein>
<feature type="compositionally biased region" description="Polar residues" evidence="1">
    <location>
        <begin position="90"/>
        <end position="107"/>
    </location>
</feature>
<comment type="caution">
    <text evidence="2">The sequence shown here is derived from an EMBL/GenBank/DDBJ whole genome shotgun (WGS) entry which is preliminary data.</text>
</comment>
<name>A0A420IGZ7_9PEZI</name>
<proteinExistence type="predicted"/>
<feature type="compositionally biased region" description="Basic and acidic residues" evidence="1">
    <location>
        <begin position="37"/>
        <end position="55"/>
    </location>
</feature>
<organism evidence="2 3">
    <name type="scientific">Golovinomyces cichoracearum</name>
    <dbReference type="NCBI Taxonomy" id="62708"/>
    <lineage>
        <taxon>Eukaryota</taxon>
        <taxon>Fungi</taxon>
        <taxon>Dikarya</taxon>
        <taxon>Ascomycota</taxon>
        <taxon>Pezizomycotina</taxon>
        <taxon>Leotiomycetes</taxon>
        <taxon>Erysiphales</taxon>
        <taxon>Erysiphaceae</taxon>
        <taxon>Golovinomyces</taxon>
    </lineage>
</organism>
<evidence type="ECO:0000313" key="3">
    <source>
        <dbReference type="Proteomes" id="UP000285326"/>
    </source>
</evidence>
<evidence type="ECO:0000256" key="1">
    <source>
        <dbReference type="SAM" id="MobiDB-lite"/>
    </source>
</evidence>
<dbReference type="AlphaFoldDB" id="A0A420IGZ7"/>
<dbReference type="EMBL" id="MCBS01024274">
    <property type="protein sequence ID" value="RKF73787.1"/>
    <property type="molecule type" value="Genomic_DNA"/>
</dbReference>
<reference evidence="2 3" key="1">
    <citation type="journal article" date="2018" name="BMC Genomics">
        <title>Comparative genome analyses reveal sequence features reflecting distinct modes of host-adaptation between dicot and monocot powdery mildew.</title>
        <authorList>
            <person name="Wu Y."/>
            <person name="Ma X."/>
            <person name="Pan Z."/>
            <person name="Kale S.D."/>
            <person name="Song Y."/>
            <person name="King H."/>
            <person name="Zhang Q."/>
            <person name="Presley C."/>
            <person name="Deng X."/>
            <person name="Wei C.I."/>
            <person name="Xiao S."/>
        </authorList>
    </citation>
    <scope>NUCLEOTIDE SEQUENCE [LARGE SCALE GENOMIC DNA]</scope>
    <source>
        <strain evidence="2">UMSG1</strain>
    </source>
</reference>